<dbReference type="EMBL" id="AAHWEZ010000020">
    <property type="protein sequence ID" value="ECB0125583.1"/>
    <property type="molecule type" value="Genomic_DNA"/>
</dbReference>
<dbReference type="Proteomes" id="UP000839930">
    <property type="component" value="Unassembled WGS sequence"/>
</dbReference>
<evidence type="ECO:0000313" key="13">
    <source>
        <dbReference type="EMBL" id="ECT1139147.1"/>
    </source>
</evidence>
<reference evidence="25" key="1">
    <citation type="journal article" date="2018" name="Genome Biol.">
        <title>SKESA: strategic k-mer extension for scrupulous assemblies.</title>
        <authorList>
            <person name="Souvorov A."/>
            <person name="Agarwala R."/>
            <person name="Lipman D.J."/>
        </authorList>
    </citation>
    <scope>NUCLEOTIDE SEQUENCE</scope>
    <source>
        <strain evidence="24">09051564_79_broiler_meat_pESI_ESC-S_2009</strain>
        <strain evidence="25">14057027_15_broiler_meat_pESI_CTX_M1_2014</strain>
        <strain evidence="26">Salmonella enterica</strain>
        <strain evidence="27">Sam_ff3851e3-f536-40fd-9773-2282a4e33e15</strain>
    </source>
</reference>
<dbReference type="EMBL" id="AAKOUH010000004">
    <property type="protein sequence ID" value="ECU0725927.1"/>
    <property type="molecule type" value="Genomic_DNA"/>
</dbReference>
<evidence type="ECO:0000313" key="18">
    <source>
        <dbReference type="EMBL" id="ECU0947739.1"/>
    </source>
</evidence>
<dbReference type="EMBL" id="AAHQWV010000021">
    <property type="protein sequence ID" value="EBZ3639383.1"/>
    <property type="molecule type" value="Genomic_DNA"/>
</dbReference>
<dbReference type="EMBL" id="AAKPLR010000018">
    <property type="protein sequence ID" value="ECU2845959.1"/>
    <property type="molecule type" value="Genomic_DNA"/>
</dbReference>
<gene>
    <name evidence="14" type="ORF">D4Q57_10440</name>
    <name evidence="3" type="ORF">D6K77_20435</name>
    <name evidence="15" type="ORF">DK644_02955</name>
    <name evidence="16" type="ORF">DK658_17860</name>
    <name evidence="11" type="ORF">DKR80_11750</name>
    <name evidence="17" type="ORF">DML76_12885</name>
    <name evidence="18" type="ORF">DML78_08280</name>
    <name evidence="19" type="ORF">DN939_07705</name>
    <name evidence="12" type="ORF">DNT91_09030</name>
    <name evidence="22" type="ORF">DOG78_11775</name>
    <name evidence="2" type="ORF">DRV51_08515</name>
    <name evidence="13" type="ORF">DTE60_04520</name>
    <name evidence="23" type="ORF">DUG45_06715</name>
    <name evidence="20" type="ORF">DVE59_12090</name>
    <name evidence="21" type="ORF">DZ830_15640</name>
    <name evidence="4" type="ORF">EAY49_15350</name>
    <name evidence="5" type="ORF">EAY59_09480</name>
    <name evidence="6" type="ORF">EBC42_18465</name>
    <name evidence="7" type="ORF">EI356_16490</name>
    <name evidence="8" type="ORF">EKK94_08420</name>
    <name evidence="9" type="ORF">EUQ70_18475</name>
    <name evidence="10" type="ORF">EVX96_04525</name>
    <name evidence="24" type="ORF">G0B50_10425</name>
    <name evidence="25" type="ORF">G0B53_10300</name>
    <name evidence="26" type="ORF">G0E12_11325</name>
    <name evidence="27" type="ORF">G2278_19375</name>
</gene>
<evidence type="ECO:0000313" key="5">
    <source>
        <dbReference type="EMBL" id="EBZ3765387.1"/>
    </source>
</evidence>
<dbReference type="EMBL" id="DAAQMX010000050">
    <property type="protein sequence ID" value="HAE0014281.1"/>
    <property type="molecule type" value="Genomic_DNA"/>
</dbReference>
<dbReference type="EMBL" id="DAAMGN010000003">
    <property type="protein sequence ID" value="HAC6551609.1"/>
    <property type="molecule type" value="Genomic_DNA"/>
</dbReference>
<evidence type="ECO:0000313" key="9">
    <source>
        <dbReference type="EMBL" id="ECB0125583.1"/>
    </source>
</evidence>
<evidence type="ECO:0000313" key="10">
    <source>
        <dbReference type="EMBL" id="ECB2700709.1"/>
    </source>
</evidence>
<dbReference type="EMBL" id="AAKOVI010000035">
    <property type="protein sequence ID" value="ECU0850320.1"/>
    <property type="molecule type" value="Genomic_DNA"/>
</dbReference>
<dbReference type="EMBL" id="AAHLCX010000004">
    <property type="protein sequence ID" value="EBX3963902.1"/>
    <property type="molecule type" value="Genomic_DNA"/>
</dbReference>
<proteinExistence type="predicted"/>
<evidence type="ECO:0000313" key="7">
    <source>
        <dbReference type="EMBL" id="ECA0963037.1"/>
    </source>
</evidence>
<dbReference type="EMBL" id="AAKSRR010000018">
    <property type="protein sequence ID" value="ECV1007633.1"/>
    <property type="molecule type" value="Genomic_DNA"/>
</dbReference>
<evidence type="ECO:0000313" key="22">
    <source>
        <dbReference type="EMBL" id="ECV3262882.1"/>
    </source>
</evidence>
<evidence type="ECO:0000313" key="24">
    <source>
        <dbReference type="EMBL" id="HAC6551609.1"/>
    </source>
</evidence>
<dbReference type="EMBL" id="DAAMGU010000003">
    <property type="protein sequence ID" value="HAC6597855.1"/>
    <property type="molecule type" value="Genomic_DNA"/>
</dbReference>
<organism evidence="25">
    <name type="scientific">Salmonella infantis</name>
    <dbReference type="NCBI Taxonomy" id="595"/>
    <lineage>
        <taxon>Bacteria</taxon>
        <taxon>Pseudomonadati</taxon>
        <taxon>Pseudomonadota</taxon>
        <taxon>Gammaproteobacteria</taxon>
        <taxon>Enterobacterales</taxon>
        <taxon>Enterobacteriaceae</taxon>
        <taxon>Salmonella</taxon>
    </lineage>
</organism>
<dbReference type="EMBL" id="DAAMKJ010000004">
    <property type="protein sequence ID" value="HAC7053932.1"/>
    <property type="molecule type" value="Genomic_DNA"/>
</dbReference>
<evidence type="ECO:0000313" key="4">
    <source>
        <dbReference type="EMBL" id="EBZ3639383.1"/>
    </source>
</evidence>
<evidence type="ECO:0000313" key="3">
    <source>
        <dbReference type="EMBL" id="EBY7802564.1"/>
    </source>
</evidence>
<evidence type="ECO:0000256" key="1">
    <source>
        <dbReference type="SAM" id="MobiDB-lite"/>
    </source>
</evidence>
<dbReference type="EMBL" id="AAKSJL010000006">
    <property type="protein sequence ID" value="ECV5410130.1"/>
    <property type="molecule type" value="Genomic_DNA"/>
</dbReference>
<dbReference type="EMBL" id="AAHQXU010000014">
    <property type="protein sequence ID" value="EBZ3765387.1"/>
    <property type="molecule type" value="Genomic_DNA"/>
</dbReference>
<reference evidence="25" key="3">
    <citation type="submission" date="2018-07" db="EMBL/GenBank/DDBJ databases">
        <authorList>
            <consortium name="NCBI Pathogen Detection Project"/>
        </authorList>
    </citation>
    <scope>NUCLEOTIDE SEQUENCE</scope>
    <source>
        <strain evidence="24">09051564_79_broiler_meat_pESI_ESC-S_2009</strain>
        <strain evidence="25">14057027_15_broiler_meat_pESI_CTX_M1_2014</strain>
        <strain evidence="26">Salmonella enterica</strain>
        <strain evidence="27">Sam_ff3851e3-f536-40fd-9773-2282a4e33e15</strain>
    </source>
</reference>
<evidence type="ECO:0000313" key="20">
    <source>
        <dbReference type="EMBL" id="ECU2845959.1"/>
    </source>
</evidence>
<accession>A0A3V0IFG4</accession>
<comment type="caution">
    <text evidence="25">The sequence shown here is derived from an EMBL/GenBank/DDBJ whole genome shotgun (WGS) entry which is preliminary data.</text>
</comment>
<evidence type="ECO:0000313" key="2">
    <source>
        <dbReference type="EMBL" id="EBX3963902.1"/>
    </source>
</evidence>
<dbReference type="AlphaFoldDB" id="A0A3V0IFG4"/>
<dbReference type="EMBL" id="AAKLIB010000014">
    <property type="protein sequence ID" value="ECS9811849.1"/>
    <property type="molecule type" value="Genomic_DNA"/>
</dbReference>
<dbReference type="EMBL" id="AAKLCC010000016">
    <property type="protein sequence ID" value="ECS9069257.1"/>
    <property type="molecule type" value="Genomic_DNA"/>
</dbReference>
<dbReference type="EMBL" id="AAKMPT010000016">
    <property type="protein sequence ID" value="ECT3914733.1"/>
    <property type="molecule type" value="Genomic_DNA"/>
</dbReference>
<evidence type="ECO:0000313" key="17">
    <source>
        <dbReference type="EMBL" id="ECU0929518.1"/>
    </source>
</evidence>
<evidence type="ECO:0000313" key="26">
    <source>
        <dbReference type="EMBL" id="HAC7053932.1"/>
    </source>
</evidence>
<evidence type="ECO:0000313" key="21">
    <source>
        <dbReference type="EMBL" id="ECV1007633.1"/>
    </source>
</evidence>
<evidence type="ECO:0000313" key="16">
    <source>
        <dbReference type="EMBL" id="ECU0850320.1"/>
    </source>
</evidence>
<evidence type="ECO:0000313" key="6">
    <source>
        <dbReference type="EMBL" id="EBZ3923660.1"/>
    </source>
</evidence>
<dbReference type="EMBL" id="AAKOVZ010000019">
    <property type="protein sequence ID" value="ECU0929518.1"/>
    <property type="molecule type" value="Genomic_DNA"/>
</dbReference>
<reference evidence="11" key="2">
    <citation type="submission" date="2018-05" db="EMBL/GenBank/DDBJ databases">
        <authorList>
            <consortium name="GenomeTrakr network: Whole genome sequencing for foodborne pathogen traceback"/>
        </authorList>
    </citation>
    <scope>NUCLEOTIDE SEQUENCE</scope>
    <source>
        <strain evidence="11">FSIS11809892</strain>
        <strain evidence="16">FSIS11809959</strain>
        <strain evidence="17">FSIS11810047</strain>
        <strain evidence="18">FSIS11810049</strain>
        <strain evidence="12">FSIS11810308</strain>
        <strain evidence="23">FSIS11811714</strain>
        <strain evidence="5">FSIS11814551</strain>
        <strain evidence="4">FSIS11814560</strain>
        <strain evidence="15">FSIS21821670</strain>
        <strain evidence="19">FSIS21821799</strain>
        <strain evidence="21">FSIS21821917</strain>
        <strain evidence="14">FSIS21822115</strain>
        <strain evidence="8">FSIS21823005</strain>
        <strain evidence="10">FSIS21923374</strain>
        <strain evidence="22">FSIS31800552</strain>
        <strain evidence="13">FSIS31800621</strain>
        <strain evidence="20">FSIS31800750</strain>
        <strain evidence="7">FSIS31801318</strain>
    </source>
</reference>
<evidence type="ECO:0000313" key="14">
    <source>
        <dbReference type="EMBL" id="ECT3914733.1"/>
    </source>
</evidence>
<evidence type="ECO:0000313" key="12">
    <source>
        <dbReference type="EMBL" id="ECS9811849.1"/>
    </source>
</evidence>
<dbReference type="EMBL" id="AAKLTB010000009">
    <property type="protein sequence ID" value="ECT1139147.1"/>
    <property type="molecule type" value="Genomic_DNA"/>
</dbReference>
<evidence type="ECO:0000313" key="27">
    <source>
        <dbReference type="EMBL" id="HAE0014281.1"/>
    </source>
</evidence>
<dbReference type="EMBL" id="AAKSCF010000010">
    <property type="protein sequence ID" value="ECV3262882.1"/>
    <property type="molecule type" value="Genomic_DNA"/>
</dbReference>
<sequence length="71" mass="8032">MEWLLLLILAVFILFLMAASNGDQPIWMSCRKMRNRYGTPKRKGSRLPGGGYQPVKSEGKTGKFLPPPKRP</sequence>
<evidence type="ECO:0000313" key="11">
    <source>
        <dbReference type="EMBL" id="ECS9069257.1"/>
    </source>
</evidence>
<protein>
    <submittedName>
        <fullName evidence="25">Uncharacterized protein</fullName>
    </submittedName>
</protein>
<evidence type="ECO:0000313" key="15">
    <source>
        <dbReference type="EMBL" id="ECU0725927.1"/>
    </source>
</evidence>
<reference evidence="9" key="4">
    <citation type="submission" date="2019-01" db="EMBL/GenBank/DDBJ databases">
        <authorList>
            <person name="Ashton P.M."/>
            <person name="Dallman T."/>
            <person name="Nair S."/>
            <person name="De Pinna E."/>
            <person name="Peters T."/>
            <person name="Grant K."/>
        </authorList>
    </citation>
    <scope>NUCLEOTIDE SEQUENCE</scope>
    <source>
        <strain evidence="3">464040</strain>
        <strain evidence="2">516951</strain>
        <strain evidence="9">563459</strain>
        <strain evidence="6">624378</strain>
    </source>
</reference>
<evidence type="ECO:0000313" key="23">
    <source>
        <dbReference type="EMBL" id="ECV5410130.1"/>
    </source>
</evidence>
<evidence type="ECO:0000313" key="25">
    <source>
        <dbReference type="EMBL" id="HAC6597855.1"/>
    </source>
</evidence>
<dbReference type="EMBL" id="AAHUFL010000006">
    <property type="protein sequence ID" value="ECA3971186.1"/>
    <property type="molecule type" value="Genomic_DNA"/>
</dbReference>
<dbReference type="EMBL" id="AAKOZE010000012">
    <property type="protein sequence ID" value="ECU1304285.1"/>
    <property type="molecule type" value="Genomic_DNA"/>
</dbReference>
<evidence type="ECO:0000313" key="8">
    <source>
        <dbReference type="EMBL" id="ECA3971186.1"/>
    </source>
</evidence>
<dbReference type="EMBL" id="AAHXAP010000005">
    <property type="protein sequence ID" value="ECB2700709.1"/>
    <property type="molecule type" value="Genomic_DNA"/>
</dbReference>
<dbReference type="EMBL" id="AAHPAG010000041">
    <property type="protein sequence ID" value="EBY7802564.1"/>
    <property type="molecule type" value="Genomic_DNA"/>
</dbReference>
<dbReference type="EMBL" id="AAKOWC010000014">
    <property type="protein sequence ID" value="ECU0947739.1"/>
    <property type="molecule type" value="Genomic_DNA"/>
</dbReference>
<feature type="region of interest" description="Disordered" evidence="1">
    <location>
        <begin position="37"/>
        <end position="71"/>
    </location>
</feature>
<name>A0A3V0IFG4_SALIN</name>
<evidence type="ECO:0000313" key="19">
    <source>
        <dbReference type="EMBL" id="ECU1304285.1"/>
    </source>
</evidence>
<dbReference type="EMBL" id="AAHTGE010000008">
    <property type="protein sequence ID" value="ECA0963037.1"/>
    <property type="molecule type" value="Genomic_DNA"/>
</dbReference>
<dbReference type="EMBL" id="AAHQZD010000021">
    <property type="protein sequence ID" value="EBZ3923660.1"/>
    <property type="molecule type" value="Genomic_DNA"/>
</dbReference>